<name>A0A9Q0RMQ2_BLOTA</name>
<dbReference type="EMBL" id="JAPWDV010000002">
    <property type="protein sequence ID" value="KAJ6219951.1"/>
    <property type="molecule type" value="Genomic_DNA"/>
</dbReference>
<proteinExistence type="predicted"/>
<keyword evidence="2" id="KW-1185">Reference proteome</keyword>
<accession>A0A9Q0RMQ2</accession>
<protein>
    <submittedName>
        <fullName evidence="1">Uncharacterized protein</fullName>
    </submittedName>
</protein>
<dbReference type="Proteomes" id="UP001142055">
    <property type="component" value="Chromosome 2"/>
</dbReference>
<evidence type="ECO:0000313" key="2">
    <source>
        <dbReference type="Proteomes" id="UP001142055"/>
    </source>
</evidence>
<organism evidence="1 2">
    <name type="scientific">Blomia tropicalis</name>
    <name type="common">Mite</name>
    <dbReference type="NCBI Taxonomy" id="40697"/>
    <lineage>
        <taxon>Eukaryota</taxon>
        <taxon>Metazoa</taxon>
        <taxon>Ecdysozoa</taxon>
        <taxon>Arthropoda</taxon>
        <taxon>Chelicerata</taxon>
        <taxon>Arachnida</taxon>
        <taxon>Acari</taxon>
        <taxon>Acariformes</taxon>
        <taxon>Sarcoptiformes</taxon>
        <taxon>Astigmata</taxon>
        <taxon>Glycyphagoidea</taxon>
        <taxon>Echimyopodidae</taxon>
        <taxon>Blomia</taxon>
    </lineage>
</organism>
<gene>
    <name evidence="1" type="ORF">RDWZM_005763</name>
</gene>
<dbReference type="AlphaFoldDB" id="A0A9Q0RMQ2"/>
<sequence>MDVIIYDDDDDDDDCLSLCSLFILLQCVQYESNVKYKSNSGNSQPVIVGFIHSMTIVIRRQDKTRPERAKIPEARQLAPSSSSSYARFESIHFWLNQM</sequence>
<reference evidence="1" key="1">
    <citation type="submission" date="2022-12" db="EMBL/GenBank/DDBJ databases">
        <title>Genome assemblies of Blomia tropicalis.</title>
        <authorList>
            <person name="Cui Y."/>
        </authorList>
    </citation>
    <scope>NUCLEOTIDE SEQUENCE</scope>
    <source>
        <tissue evidence="1">Adult mites</tissue>
    </source>
</reference>
<comment type="caution">
    <text evidence="1">The sequence shown here is derived from an EMBL/GenBank/DDBJ whole genome shotgun (WGS) entry which is preliminary data.</text>
</comment>
<evidence type="ECO:0000313" key="1">
    <source>
        <dbReference type="EMBL" id="KAJ6219951.1"/>
    </source>
</evidence>